<accession>X0WT67</accession>
<dbReference type="InterPro" id="IPR036520">
    <property type="entry name" value="UPF0759_sf"/>
</dbReference>
<evidence type="ECO:0000313" key="1">
    <source>
        <dbReference type="EMBL" id="GAG34159.1"/>
    </source>
</evidence>
<dbReference type="AlphaFoldDB" id="X0WT67"/>
<dbReference type="SUPFAM" id="SSF117396">
    <property type="entry name" value="TM1631-like"/>
    <property type="match status" value="1"/>
</dbReference>
<dbReference type="EMBL" id="BARS01041615">
    <property type="protein sequence ID" value="GAG34159.1"/>
    <property type="molecule type" value="Genomic_DNA"/>
</dbReference>
<sequence length="117" mass="13416">HAIPYVCVDEPQGFRSSVPPVVAVTAPVALLRMHGRNHETWEKKGIGAAERFDYLYREEELEEWLPRVQRLAEGSREVHVLMNNCRHDYAVRNARQIADRLGGSRRAAAGDEQRRLL</sequence>
<comment type="caution">
    <text evidence="1">The sequence shown here is derived from an EMBL/GenBank/DDBJ whole genome shotgun (WGS) entry which is preliminary data.</text>
</comment>
<organism evidence="1">
    <name type="scientific">marine sediment metagenome</name>
    <dbReference type="NCBI Taxonomy" id="412755"/>
    <lineage>
        <taxon>unclassified sequences</taxon>
        <taxon>metagenomes</taxon>
        <taxon>ecological metagenomes</taxon>
    </lineage>
</organism>
<name>X0WT67_9ZZZZ</name>
<feature type="non-terminal residue" evidence="1">
    <location>
        <position position="1"/>
    </location>
</feature>
<proteinExistence type="predicted"/>
<dbReference type="InterPro" id="IPR002763">
    <property type="entry name" value="DUF72"/>
</dbReference>
<dbReference type="Gene3D" id="3.20.20.410">
    <property type="entry name" value="Protein of unknown function UPF0759"/>
    <property type="match status" value="1"/>
</dbReference>
<dbReference type="PANTHER" id="PTHR30348:SF13">
    <property type="entry name" value="UPF0759 PROTEIN YUNF"/>
    <property type="match status" value="1"/>
</dbReference>
<evidence type="ECO:0008006" key="2">
    <source>
        <dbReference type="Google" id="ProtNLM"/>
    </source>
</evidence>
<gene>
    <name evidence="1" type="ORF">S01H1_63264</name>
</gene>
<protein>
    <recommendedName>
        <fullName evidence="2">DUF72 domain-containing protein</fullName>
    </recommendedName>
</protein>
<dbReference type="Pfam" id="PF01904">
    <property type="entry name" value="DUF72"/>
    <property type="match status" value="1"/>
</dbReference>
<dbReference type="PANTHER" id="PTHR30348">
    <property type="entry name" value="UNCHARACTERIZED PROTEIN YECE"/>
    <property type="match status" value="1"/>
</dbReference>
<reference evidence="1" key="1">
    <citation type="journal article" date="2014" name="Front. Microbiol.">
        <title>High frequency of phylogenetically diverse reductive dehalogenase-homologous genes in deep subseafloor sedimentary metagenomes.</title>
        <authorList>
            <person name="Kawai M."/>
            <person name="Futagami T."/>
            <person name="Toyoda A."/>
            <person name="Takaki Y."/>
            <person name="Nishi S."/>
            <person name="Hori S."/>
            <person name="Arai W."/>
            <person name="Tsubouchi T."/>
            <person name="Morono Y."/>
            <person name="Uchiyama I."/>
            <person name="Ito T."/>
            <person name="Fujiyama A."/>
            <person name="Inagaki F."/>
            <person name="Takami H."/>
        </authorList>
    </citation>
    <scope>NUCLEOTIDE SEQUENCE</scope>
    <source>
        <strain evidence="1">Expedition CK06-06</strain>
    </source>
</reference>